<sequence>MYTRIIATTLSLIFVSACSTPGTSGSLAETVNSTPKNERSELLRKKCLSEADWDLNDASKKYTSREHQARDSMSTAETSHLRSLCREMADTLPATPDKSPHNLDSWKNSIREKCKNEIDEHSAKIGQDRIEHLNRYKEICNEIIKNTTASN</sequence>
<dbReference type="EMBL" id="PIUM01000001">
    <property type="protein sequence ID" value="PKU26377.1"/>
    <property type="molecule type" value="Genomic_DNA"/>
</dbReference>
<dbReference type="AlphaFoldDB" id="A0A2N3Q155"/>
<dbReference type="RefSeq" id="WP_101248607.1">
    <property type="nucleotide sequence ID" value="NZ_PIUM01000001.1"/>
</dbReference>
<feature type="compositionally biased region" description="Basic and acidic residues" evidence="1">
    <location>
        <begin position="59"/>
        <end position="70"/>
    </location>
</feature>
<evidence type="ECO:0000256" key="1">
    <source>
        <dbReference type="SAM" id="MobiDB-lite"/>
    </source>
</evidence>
<reference evidence="4" key="1">
    <citation type="submission" date="2017-12" db="EMBL/GenBank/DDBJ databases">
        <title>Draft genome sequence of Telmatospirillum siberiense 26-4b1T, an acidotolerant peatland alphaproteobacterium potentially involved in sulfur cycling.</title>
        <authorList>
            <person name="Hausmann B."/>
            <person name="Pjevac P."/>
            <person name="Schreck K."/>
            <person name="Herbold C.W."/>
            <person name="Daims H."/>
            <person name="Wagner M."/>
            <person name="Pester M."/>
            <person name="Loy A."/>
        </authorList>
    </citation>
    <scope>NUCLEOTIDE SEQUENCE [LARGE SCALE GENOMIC DNA]</scope>
    <source>
        <strain evidence="4">26-4b1</strain>
    </source>
</reference>
<evidence type="ECO:0000256" key="2">
    <source>
        <dbReference type="SAM" id="SignalP"/>
    </source>
</evidence>
<gene>
    <name evidence="3" type="ORF">CWS72_00555</name>
</gene>
<evidence type="ECO:0008006" key="5">
    <source>
        <dbReference type="Google" id="ProtNLM"/>
    </source>
</evidence>
<keyword evidence="4" id="KW-1185">Reference proteome</keyword>
<evidence type="ECO:0000313" key="3">
    <source>
        <dbReference type="EMBL" id="PKU26377.1"/>
    </source>
</evidence>
<keyword evidence="2" id="KW-0732">Signal</keyword>
<evidence type="ECO:0000313" key="4">
    <source>
        <dbReference type="Proteomes" id="UP000233293"/>
    </source>
</evidence>
<feature type="chain" id="PRO_5014788127" description="Lipoprotein" evidence="2">
    <location>
        <begin position="20"/>
        <end position="151"/>
    </location>
</feature>
<feature type="region of interest" description="Disordered" evidence="1">
    <location>
        <begin position="59"/>
        <end position="80"/>
    </location>
</feature>
<organism evidence="3 4">
    <name type="scientific">Telmatospirillum siberiense</name>
    <dbReference type="NCBI Taxonomy" id="382514"/>
    <lineage>
        <taxon>Bacteria</taxon>
        <taxon>Pseudomonadati</taxon>
        <taxon>Pseudomonadota</taxon>
        <taxon>Alphaproteobacteria</taxon>
        <taxon>Rhodospirillales</taxon>
        <taxon>Rhodospirillaceae</taxon>
        <taxon>Telmatospirillum</taxon>
    </lineage>
</organism>
<dbReference type="PROSITE" id="PS51257">
    <property type="entry name" value="PROKAR_LIPOPROTEIN"/>
    <property type="match status" value="1"/>
</dbReference>
<protein>
    <recommendedName>
        <fullName evidence="5">Lipoprotein</fullName>
    </recommendedName>
</protein>
<dbReference type="Proteomes" id="UP000233293">
    <property type="component" value="Unassembled WGS sequence"/>
</dbReference>
<dbReference type="OrthoDB" id="7348572at2"/>
<accession>A0A2N3Q155</accession>
<proteinExistence type="predicted"/>
<comment type="caution">
    <text evidence="3">The sequence shown here is derived from an EMBL/GenBank/DDBJ whole genome shotgun (WGS) entry which is preliminary data.</text>
</comment>
<feature type="signal peptide" evidence="2">
    <location>
        <begin position="1"/>
        <end position="19"/>
    </location>
</feature>
<name>A0A2N3Q155_9PROT</name>